<gene>
    <name evidence="2" type="ORF">CCAE0312_LOCUS824</name>
</gene>
<keyword evidence="1" id="KW-0732">Signal</keyword>
<dbReference type="AlphaFoldDB" id="A0A7S1T650"/>
<protein>
    <recommendedName>
        <fullName evidence="3">NTR domain-containing protein</fullName>
    </recommendedName>
</protein>
<reference evidence="2" key="1">
    <citation type="submission" date="2021-01" db="EMBL/GenBank/DDBJ databases">
        <authorList>
            <person name="Corre E."/>
            <person name="Pelletier E."/>
            <person name="Niang G."/>
            <person name="Scheremetjew M."/>
            <person name="Finn R."/>
            <person name="Kale V."/>
            <person name="Holt S."/>
            <person name="Cochrane G."/>
            <person name="Meng A."/>
            <person name="Brown T."/>
            <person name="Cohen L."/>
        </authorList>
    </citation>
    <scope>NUCLEOTIDE SEQUENCE</scope>
    <source>
        <strain evidence="2">SAG 36.94</strain>
    </source>
</reference>
<sequence>MCVKVSFFILVLGTVVHAQCSCYEQGALRDDVASVADVMKVRFVAELARDTPTQSPPEVITISSPPSYFYAVKIMKSFKRCSSGIATGRRTFAVIESPNCRGAMEDFNKSFLIFGSLQNKVSPVGYGLDVYDVVNPPVGDCSLTREWDSLQDVDKKYLRGLEADLSCPA</sequence>
<evidence type="ECO:0000313" key="2">
    <source>
        <dbReference type="EMBL" id="CAD9223811.1"/>
    </source>
</evidence>
<dbReference type="Gene3D" id="2.40.50.120">
    <property type="match status" value="1"/>
</dbReference>
<name>A0A7S1T650_9RHOD</name>
<dbReference type="EMBL" id="HBGH01001613">
    <property type="protein sequence ID" value="CAD9223811.1"/>
    <property type="molecule type" value="Transcribed_RNA"/>
</dbReference>
<dbReference type="InterPro" id="IPR008993">
    <property type="entry name" value="TIMP-like_OB-fold"/>
</dbReference>
<feature type="chain" id="PRO_5030840214" description="NTR domain-containing protein" evidence="1">
    <location>
        <begin position="19"/>
        <end position="169"/>
    </location>
</feature>
<organism evidence="2">
    <name type="scientific">Compsopogon caeruleus</name>
    <dbReference type="NCBI Taxonomy" id="31354"/>
    <lineage>
        <taxon>Eukaryota</taxon>
        <taxon>Rhodophyta</taxon>
        <taxon>Compsopogonophyceae</taxon>
        <taxon>Compsopogonales</taxon>
        <taxon>Compsopogonaceae</taxon>
        <taxon>Compsopogon</taxon>
    </lineage>
</organism>
<feature type="signal peptide" evidence="1">
    <location>
        <begin position="1"/>
        <end position="18"/>
    </location>
</feature>
<evidence type="ECO:0008006" key="3">
    <source>
        <dbReference type="Google" id="ProtNLM"/>
    </source>
</evidence>
<accession>A0A7S1T650</accession>
<proteinExistence type="predicted"/>
<evidence type="ECO:0000256" key="1">
    <source>
        <dbReference type="SAM" id="SignalP"/>
    </source>
</evidence>
<dbReference type="SUPFAM" id="SSF50242">
    <property type="entry name" value="TIMP-like"/>
    <property type="match status" value="1"/>
</dbReference>